<dbReference type="GO" id="GO:0003700">
    <property type="term" value="F:DNA-binding transcription factor activity"/>
    <property type="evidence" value="ECO:0007669"/>
    <property type="project" value="TreeGrafter"/>
</dbReference>
<evidence type="ECO:0008006" key="2">
    <source>
        <dbReference type="Google" id="ProtNLM"/>
    </source>
</evidence>
<dbReference type="InterPro" id="IPR030489">
    <property type="entry name" value="TR_Rrf2-type_CS"/>
</dbReference>
<dbReference type="Pfam" id="PF02082">
    <property type="entry name" value="Rrf2"/>
    <property type="match status" value="1"/>
</dbReference>
<dbReference type="EMBL" id="UINC01000047">
    <property type="protein sequence ID" value="SUZ48020.1"/>
    <property type="molecule type" value="Genomic_DNA"/>
</dbReference>
<organism evidence="1">
    <name type="scientific">marine metagenome</name>
    <dbReference type="NCBI Taxonomy" id="408172"/>
    <lineage>
        <taxon>unclassified sequences</taxon>
        <taxon>metagenomes</taxon>
        <taxon>ecological metagenomes</taxon>
    </lineage>
</organism>
<dbReference type="PROSITE" id="PS01332">
    <property type="entry name" value="HTH_RRF2_1"/>
    <property type="match status" value="1"/>
</dbReference>
<dbReference type="PANTHER" id="PTHR33221">
    <property type="entry name" value="WINGED HELIX-TURN-HELIX TRANSCRIPTIONAL REGULATOR, RRF2 FAMILY"/>
    <property type="match status" value="1"/>
</dbReference>
<accession>A0A381N090</accession>
<dbReference type="Gene3D" id="1.10.10.10">
    <property type="entry name" value="Winged helix-like DNA-binding domain superfamily/Winged helix DNA-binding domain"/>
    <property type="match status" value="1"/>
</dbReference>
<dbReference type="AlphaFoldDB" id="A0A381N090"/>
<dbReference type="InterPro" id="IPR000944">
    <property type="entry name" value="Tscrpt_reg_Rrf2"/>
</dbReference>
<dbReference type="NCBIfam" id="TIGR00738">
    <property type="entry name" value="rrf2_super"/>
    <property type="match status" value="1"/>
</dbReference>
<dbReference type="PROSITE" id="PS51197">
    <property type="entry name" value="HTH_RRF2_2"/>
    <property type="match status" value="1"/>
</dbReference>
<dbReference type="PANTHER" id="PTHR33221:SF15">
    <property type="entry name" value="HTH-TYPE TRANSCRIPTIONAL REGULATOR YWGB-RELATED"/>
    <property type="match status" value="1"/>
</dbReference>
<evidence type="ECO:0000313" key="1">
    <source>
        <dbReference type="EMBL" id="SUZ48020.1"/>
    </source>
</evidence>
<dbReference type="InterPro" id="IPR036390">
    <property type="entry name" value="WH_DNA-bd_sf"/>
</dbReference>
<protein>
    <recommendedName>
        <fullName evidence="2">Rrf2 family transcriptional regulator</fullName>
    </recommendedName>
</protein>
<sequence length="143" mass="16023">MKLNKATRFALFSILELASKPERHLSATEIANKYDISSHHLVKVLHSLVRARLVGSVRGAGGGYRFIGNTKRITLLDIAEIFEDIRQPPAEHESADETEIGQALSQIMLEIDEITIATLNSISIETFLNTMHYYQEELPQSTS</sequence>
<dbReference type="InterPro" id="IPR036388">
    <property type="entry name" value="WH-like_DNA-bd_sf"/>
</dbReference>
<dbReference type="GO" id="GO:0005829">
    <property type="term" value="C:cytosol"/>
    <property type="evidence" value="ECO:0007669"/>
    <property type="project" value="TreeGrafter"/>
</dbReference>
<dbReference type="SUPFAM" id="SSF46785">
    <property type="entry name" value="Winged helix' DNA-binding domain"/>
    <property type="match status" value="1"/>
</dbReference>
<name>A0A381N090_9ZZZZ</name>
<proteinExistence type="predicted"/>
<gene>
    <name evidence="1" type="ORF">METZ01_LOCUS874</name>
</gene>
<reference evidence="1" key="1">
    <citation type="submission" date="2018-05" db="EMBL/GenBank/DDBJ databases">
        <authorList>
            <person name="Lanie J.A."/>
            <person name="Ng W.-L."/>
            <person name="Kazmierczak K.M."/>
            <person name="Andrzejewski T.M."/>
            <person name="Davidsen T.M."/>
            <person name="Wayne K.J."/>
            <person name="Tettelin H."/>
            <person name="Glass J.I."/>
            <person name="Rusch D."/>
            <person name="Podicherti R."/>
            <person name="Tsui H.-C.T."/>
            <person name="Winkler M.E."/>
        </authorList>
    </citation>
    <scope>NUCLEOTIDE SEQUENCE</scope>
</reference>